<gene>
    <name evidence="1" type="ORF">MIM_c00070</name>
</gene>
<dbReference type="EMBL" id="CP003915">
    <property type="protein sequence ID" value="AHG62110.1"/>
    <property type="molecule type" value="Genomic_DNA"/>
</dbReference>
<dbReference type="AlphaFoldDB" id="W0P9L2"/>
<dbReference type="KEGG" id="amim:MIM_c00070"/>
<organism evidence="1 2">
    <name type="scientific">Advenella mimigardefordensis (strain DSM 17166 / LMG 22922 / DPN7)</name>
    <dbReference type="NCBI Taxonomy" id="1247726"/>
    <lineage>
        <taxon>Bacteria</taxon>
        <taxon>Pseudomonadati</taxon>
        <taxon>Pseudomonadota</taxon>
        <taxon>Betaproteobacteria</taxon>
        <taxon>Burkholderiales</taxon>
        <taxon>Alcaligenaceae</taxon>
    </lineage>
</organism>
<dbReference type="HOGENOM" id="CLU_2131810_0_0_4"/>
<dbReference type="OrthoDB" id="8641552at2"/>
<evidence type="ECO:0008006" key="3">
    <source>
        <dbReference type="Google" id="ProtNLM"/>
    </source>
</evidence>
<name>W0P9L2_ADVMD</name>
<dbReference type="RefSeq" id="WP_025370704.1">
    <property type="nucleotide sequence ID" value="NZ_CP003915.1"/>
</dbReference>
<dbReference type="Proteomes" id="UP000019095">
    <property type="component" value="Chromosome"/>
</dbReference>
<sequence>MNIRINKMNGRILLAVAMSVPFIQGCTTAEDEAVNQMSTTQQVKLIEAGEDKQFNEWFNKILAQIKADPTYKRMPVDTKKQELDLYVWLHEAYSKKITKQELTQRLNTAYPNHTYEVSFIVSRVP</sequence>
<evidence type="ECO:0000313" key="2">
    <source>
        <dbReference type="Proteomes" id="UP000019095"/>
    </source>
</evidence>
<keyword evidence="2" id="KW-1185">Reference proteome</keyword>
<dbReference type="eggNOG" id="ENOG503019C">
    <property type="taxonomic scope" value="Bacteria"/>
</dbReference>
<proteinExistence type="predicted"/>
<evidence type="ECO:0000313" key="1">
    <source>
        <dbReference type="EMBL" id="AHG62110.1"/>
    </source>
</evidence>
<accession>W0P9L2</accession>
<protein>
    <recommendedName>
        <fullName evidence="3">Lipoprotein</fullName>
    </recommendedName>
</protein>
<dbReference type="PROSITE" id="PS51257">
    <property type="entry name" value="PROKAR_LIPOPROTEIN"/>
    <property type="match status" value="1"/>
</dbReference>
<reference evidence="1 2" key="1">
    <citation type="journal article" date="2014" name="Microbiology">
        <title>Unravelling the complete genome sequence of Advenella mimigardefordensis strain DPN7T and novel insights in the catabolism of the xenobiotic polythioester precursor 3,3'-dithiodipropionate.</title>
        <authorList>
            <person name="Wubbeler J.H."/>
            <person name="Hiessl S."/>
            <person name="Schuldes J."/>
            <person name="Thurmer A."/>
            <person name="Daniel R."/>
            <person name="Steinbuchel A."/>
        </authorList>
    </citation>
    <scope>NUCLEOTIDE SEQUENCE [LARGE SCALE GENOMIC DNA]</scope>
    <source>
        <strain evidence="2">DSM 17166 / LMG 22922 / DPN7</strain>
    </source>
</reference>